<dbReference type="GO" id="GO:0031090">
    <property type="term" value="C:organelle membrane"/>
    <property type="evidence" value="ECO:0007669"/>
    <property type="project" value="UniProtKB-ARBA"/>
</dbReference>
<dbReference type="InterPro" id="IPR023214">
    <property type="entry name" value="HAD_sf"/>
</dbReference>
<evidence type="ECO:0000256" key="15">
    <source>
        <dbReference type="ARBA" id="ARBA00053224"/>
    </source>
</evidence>
<proteinExistence type="inferred from homology"/>
<dbReference type="SUPFAM" id="SSF56784">
    <property type="entry name" value="HAD-like"/>
    <property type="match status" value="1"/>
</dbReference>
<dbReference type="SUPFAM" id="SSF81653">
    <property type="entry name" value="Calcium ATPase, transduction domain A"/>
    <property type="match status" value="1"/>
</dbReference>
<keyword evidence="9" id="KW-1278">Translocase</keyword>
<dbReference type="Gene3D" id="3.40.1110.10">
    <property type="entry name" value="Calcium-transporting ATPase, cytoplasmic domain N"/>
    <property type="match status" value="1"/>
</dbReference>
<keyword evidence="2 16" id="KW-0813">Transport</keyword>
<dbReference type="FunFam" id="3.40.50.1000:FF:000028">
    <property type="entry name" value="Calcium-transporting P-type ATPase, putative"/>
    <property type="match status" value="1"/>
</dbReference>
<comment type="function">
    <text evidence="16">Catalyzes the hydrolysis of ATP coupled with the transport of calcium.</text>
</comment>
<keyword evidence="5 16" id="KW-0812">Transmembrane</keyword>
<dbReference type="InterPro" id="IPR006413">
    <property type="entry name" value="P-type_ATPase_IIA_PMR1"/>
</dbReference>
<dbReference type="GO" id="GO:0012505">
    <property type="term" value="C:endomembrane system"/>
    <property type="evidence" value="ECO:0007669"/>
    <property type="project" value="UniProtKB-SubCell"/>
</dbReference>
<dbReference type="InterPro" id="IPR004014">
    <property type="entry name" value="ATPase_P-typ_cation-transptr_N"/>
</dbReference>
<dbReference type="OrthoDB" id="3352408at2759"/>
<feature type="transmembrane region" description="Helical" evidence="16">
    <location>
        <begin position="158"/>
        <end position="174"/>
    </location>
</feature>
<dbReference type="InParanoid" id="A0A448YF78"/>
<dbReference type="InterPro" id="IPR059000">
    <property type="entry name" value="ATPase_P-type_domA"/>
</dbReference>
<feature type="transmembrane region" description="Helical" evidence="16">
    <location>
        <begin position="893"/>
        <end position="913"/>
    </location>
</feature>
<dbReference type="PANTHER" id="PTHR42861">
    <property type="entry name" value="CALCIUM-TRANSPORTING ATPASE"/>
    <property type="match status" value="1"/>
</dbReference>
<evidence type="ECO:0000256" key="1">
    <source>
        <dbReference type="ARBA" id="ARBA00004127"/>
    </source>
</evidence>
<dbReference type="SFLD" id="SFLDG00002">
    <property type="entry name" value="C1.7:_P-type_atpase_like"/>
    <property type="match status" value="1"/>
</dbReference>
<feature type="transmembrane region" description="Helical" evidence="16">
    <location>
        <begin position="822"/>
        <end position="847"/>
    </location>
</feature>
<dbReference type="SUPFAM" id="SSF81665">
    <property type="entry name" value="Calcium ATPase, transmembrane domain M"/>
    <property type="match status" value="1"/>
</dbReference>
<evidence type="ECO:0000256" key="11">
    <source>
        <dbReference type="ARBA" id="ARBA00023065"/>
    </source>
</evidence>
<dbReference type="GO" id="GO:0005524">
    <property type="term" value="F:ATP binding"/>
    <property type="evidence" value="ECO:0007669"/>
    <property type="project" value="UniProtKB-KW"/>
</dbReference>
<dbReference type="Gene3D" id="3.40.50.1000">
    <property type="entry name" value="HAD superfamily/HAD-like"/>
    <property type="match status" value="1"/>
</dbReference>
<dbReference type="InterPro" id="IPR023298">
    <property type="entry name" value="ATPase_P-typ_TM_dom_sf"/>
</dbReference>
<accession>A0A448YF78</accession>
<dbReference type="InterPro" id="IPR018303">
    <property type="entry name" value="ATPase_P-typ_P_site"/>
</dbReference>
<keyword evidence="11 16" id="KW-0406">Ion transport</keyword>
<dbReference type="Gene3D" id="2.70.150.10">
    <property type="entry name" value="Calcium-transporting ATPase, cytoplasmic transduction domain A"/>
    <property type="match status" value="1"/>
</dbReference>
<dbReference type="InterPro" id="IPR006068">
    <property type="entry name" value="ATPase_P-typ_cation-transptr_C"/>
</dbReference>
<sequence length="963" mass="104868">MADNPYMNSGQTSNNPYSTNFEMASNPFSSSMEMVNSTGTIGNARPGASIISGSSDNSGTSEDSSATTQRMRNSISAKYCTKSVEETANDFGTDIHDGLSSQQEITYRRSIYGKNELTREEEEWMIIKFLSSFYSDPMIMLLIASALISFYMGNIDDGISITSAIVIVVTVGFVQEYRSEKSLEALNQLVPEMAHLTRNGATETVLASTLVPGDLIHFAVGDRIPADVRLTEAVHLTIDESNLTGETRPVTKFTAPITALNSPISKRNNIALMGTLVRDGHGTGIVIGTSRQTAFGSVFDMMSSIEKPKTPLQNAMDKLGKELSAFSFAVIGVIGLIGLAQGRSWLDVFQVSVSLAVAAIPEGLPIIVAVTLALGVLRMAKQKAIVKRLPSVETLGSVNVICSDKTGTLTQNHMTVSKLWTPDMITEHMDIIQYKDYSSQLTNPLQTLLLTGCFCNNAKYSVEKEKFEGNPTDIALIECLNSFGLSDVRSSRQRVNELPFNSSRKYMAISVDDGDRRNTVTFIKGAVEKILGMSKTYVAKNGEIRPLSDKSRKLIYDMADKLAEDGLRVLAMAKSSSGFDTTPSNSQFCGLVGMNDPPRPCVRESIASLMRGGVHVIMITGDSETTALNIANKIGMPVTDPDRCVLSGDRIDAMSEEALSEAIQYVSVFARTTPEHKLSIVRALQMRGDIVAMTGDGVNDAPALKLADIGIAMGQNGTDVAKEAADMVLTDDDFSTILNAIQEGKGIFSNIQNFLCFQLSTSVAALTLVALATIFNLPNPLNAMQILWINIIMDGPPAQSLGVEPVDPEVMQKPPRSRSDKILTLVVIKRVLQSAAFIIFGTMFVYIREMSDSITRRDTTMTFTCFVLFDMFNALSCRSQTKSTFELGMSNKMFNAAVGGSIIGQLCAIYVPFFQSIFQTEALSLKDWFVLILLASSVWIADEVRKYNAHKHSGNLTGYSTWV</sequence>
<dbReference type="Pfam" id="PF08282">
    <property type="entry name" value="Hydrolase_3"/>
    <property type="match status" value="1"/>
</dbReference>
<dbReference type="GO" id="GO:0016887">
    <property type="term" value="F:ATP hydrolysis activity"/>
    <property type="evidence" value="ECO:0007669"/>
    <property type="project" value="InterPro"/>
</dbReference>
<evidence type="ECO:0000259" key="18">
    <source>
        <dbReference type="SMART" id="SM00831"/>
    </source>
</evidence>
<dbReference type="GO" id="GO:0005388">
    <property type="term" value="F:P-type calcium transporter activity"/>
    <property type="evidence" value="ECO:0007669"/>
    <property type="project" value="UniProtKB-EC"/>
</dbReference>
<feature type="transmembrane region" description="Helical" evidence="16">
    <location>
        <begin position="323"/>
        <end position="341"/>
    </location>
</feature>
<dbReference type="Pfam" id="PF00122">
    <property type="entry name" value="E1-E2_ATPase"/>
    <property type="match status" value="1"/>
</dbReference>
<comment type="function">
    <text evidence="15">This magnesium-dependent enzyme catalyzes the hydrolysis of ATP coupled with the transport of calcium. Has a role in the secretory pathway.</text>
</comment>
<dbReference type="EMBL" id="CAACVR010000001">
    <property type="protein sequence ID" value="VEU19562.1"/>
    <property type="molecule type" value="Genomic_DNA"/>
</dbReference>
<organism evidence="19 20">
    <name type="scientific">Brettanomyces naardenensis</name>
    <name type="common">Yeast</name>
    <dbReference type="NCBI Taxonomy" id="13370"/>
    <lineage>
        <taxon>Eukaryota</taxon>
        <taxon>Fungi</taxon>
        <taxon>Dikarya</taxon>
        <taxon>Ascomycota</taxon>
        <taxon>Saccharomycotina</taxon>
        <taxon>Pichiomycetes</taxon>
        <taxon>Pichiales</taxon>
        <taxon>Pichiaceae</taxon>
        <taxon>Brettanomyces</taxon>
    </lineage>
</organism>
<evidence type="ECO:0000256" key="8">
    <source>
        <dbReference type="ARBA" id="ARBA00022840"/>
    </source>
</evidence>
<dbReference type="FunFam" id="2.70.150.10:FF:000008">
    <property type="entry name" value="Calcium-transporting ATPase"/>
    <property type="match status" value="1"/>
</dbReference>
<keyword evidence="8 16" id="KW-0067">ATP-binding</keyword>
<evidence type="ECO:0000256" key="17">
    <source>
        <dbReference type="SAM" id="MobiDB-lite"/>
    </source>
</evidence>
<feature type="region of interest" description="Disordered" evidence="17">
    <location>
        <begin position="40"/>
        <end position="71"/>
    </location>
</feature>
<dbReference type="PROSITE" id="PS00154">
    <property type="entry name" value="ATPASE_E1_E2"/>
    <property type="match status" value="1"/>
</dbReference>
<feature type="transmembrane region" description="Helical" evidence="16">
    <location>
        <begin position="133"/>
        <end position="152"/>
    </location>
</feature>
<feature type="transmembrane region" description="Helical" evidence="16">
    <location>
        <begin position="754"/>
        <end position="775"/>
    </location>
</feature>
<evidence type="ECO:0000256" key="13">
    <source>
        <dbReference type="ARBA" id="ARBA00038148"/>
    </source>
</evidence>
<dbReference type="GO" id="GO:0005384">
    <property type="term" value="F:manganese ion transmembrane transporter activity"/>
    <property type="evidence" value="ECO:0007669"/>
    <property type="project" value="UniProtKB-ARBA"/>
</dbReference>
<dbReference type="STRING" id="13370.A0A448YF78"/>
<evidence type="ECO:0000256" key="16">
    <source>
        <dbReference type="RuleBase" id="RU361146"/>
    </source>
</evidence>
<keyword evidence="12 16" id="KW-0472">Membrane</keyword>
<dbReference type="NCBIfam" id="TIGR01494">
    <property type="entry name" value="ATPase_P-type"/>
    <property type="match status" value="2"/>
</dbReference>
<evidence type="ECO:0000313" key="19">
    <source>
        <dbReference type="EMBL" id="VEU19562.1"/>
    </source>
</evidence>
<evidence type="ECO:0000313" key="20">
    <source>
        <dbReference type="Proteomes" id="UP000290900"/>
    </source>
</evidence>
<keyword evidence="3" id="KW-0597">Phosphoprotein</keyword>
<dbReference type="FunFam" id="3.40.50.1000:FF:000001">
    <property type="entry name" value="Phospholipid-transporting ATPase IC"/>
    <property type="match status" value="1"/>
</dbReference>
<dbReference type="InterPro" id="IPR008250">
    <property type="entry name" value="ATPase_P-typ_transduc_dom_A_sf"/>
</dbReference>
<evidence type="ECO:0000256" key="6">
    <source>
        <dbReference type="ARBA" id="ARBA00022741"/>
    </source>
</evidence>
<evidence type="ECO:0000256" key="7">
    <source>
        <dbReference type="ARBA" id="ARBA00022837"/>
    </source>
</evidence>
<keyword evidence="4 16" id="KW-0109">Calcium transport</keyword>
<keyword evidence="7 16" id="KW-0106">Calcium</keyword>
<evidence type="ECO:0000256" key="2">
    <source>
        <dbReference type="ARBA" id="ARBA00022448"/>
    </source>
</evidence>
<keyword evidence="20" id="KW-1185">Reference proteome</keyword>
<dbReference type="PRINTS" id="PR00120">
    <property type="entry name" value="HATPASE"/>
</dbReference>
<evidence type="ECO:0000256" key="9">
    <source>
        <dbReference type="ARBA" id="ARBA00022967"/>
    </source>
</evidence>
<feature type="transmembrane region" description="Helical" evidence="16">
    <location>
        <begin position="353"/>
        <end position="377"/>
    </location>
</feature>
<dbReference type="Pfam" id="PF13246">
    <property type="entry name" value="Cation_ATPase"/>
    <property type="match status" value="1"/>
</dbReference>
<feature type="region of interest" description="Disordered" evidence="17">
    <location>
        <begin position="1"/>
        <end position="22"/>
    </location>
</feature>
<comment type="subcellular location">
    <subcellularLocation>
        <location evidence="1">Endomembrane system</location>
        <topology evidence="1">Multi-pass membrane protein</topology>
    </subcellularLocation>
    <subcellularLocation>
        <location evidence="16">Membrane</location>
        <topology evidence="16">Multi-pass membrane protein</topology>
    </subcellularLocation>
</comment>
<dbReference type="SMART" id="SM00831">
    <property type="entry name" value="Cation_ATPase_N"/>
    <property type="match status" value="1"/>
</dbReference>
<reference evidence="19 20" key="1">
    <citation type="submission" date="2018-12" db="EMBL/GenBank/DDBJ databases">
        <authorList>
            <person name="Tiukova I."/>
            <person name="Dainat J."/>
        </authorList>
    </citation>
    <scope>NUCLEOTIDE SEQUENCE [LARGE SCALE GENOMIC DNA]</scope>
</reference>
<dbReference type="Pfam" id="PF00689">
    <property type="entry name" value="Cation_ATPase_C"/>
    <property type="match status" value="1"/>
</dbReference>
<feature type="domain" description="Cation-transporting P-type ATPase N-terminal" evidence="18">
    <location>
        <begin position="78"/>
        <end position="154"/>
    </location>
</feature>
<keyword evidence="10 16" id="KW-1133">Transmembrane helix</keyword>
<gene>
    <name evidence="19" type="ORF">BRENAR_LOCUS299</name>
</gene>
<dbReference type="Proteomes" id="UP000290900">
    <property type="component" value="Unassembled WGS sequence"/>
</dbReference>
<comment type="similarity">
    <text evidence="13 16">Belongs to the cation transport ATPase (P-type) (TC 3.A.3) family.</text>
</comment>
<feature type="compositionally biased region" description="Low complexity" evidence="17">
    <location>
        <begin position="49"/>
        <end position="65"/>
    </location>
</feature>
<dbReference type="InterPro" id="IPR044492">
    <property type="entry name" value="P_typ_ATPase_HD_dom"/>
</dbReference>
<evidence type="ECO:0000256" key="4">
    <source>
        <dbReference type="ARBA" id="ARBA00022568"/>
    </source>
</evidence>
<dbReference type="Pfam" id="PF00690">
    <property type="entry name" value="Cation_ATPase_N"/>
    <property type="match status" value="1"/>
</dbReference>
<dbReference type="FunCoup" id="A0A448YF78">
    <property type="interactions" value="435"/>
</dbReference>
<protein>
    <recommendedName>
        <fullName evidence="16">Calcium-transporting ATPase</fullName>
        <ecNumber evidence="16">7.2.2.10</ecNumber>
    </recommendedName>
</protein>
<dbReference type="Gene3D" id="1.20.1110.10">
    <property type="entry name" value="Calcium-transporting ATPase, transmembrane domain"/>
    <property type="match status" value="1"/>
</dbReference>
<dbReference type="PRINTS" id="PR00119">
    <property type="entry name" value="CATATPASE"/>
</dbReference>
<evidence type="ECO:0000256" key="14">
    <source>
        <dbReference type="ARBA" id="ARBA00048694"/>
    </source>
</evidence>
<dbReference type="EC" id="7.2.2.10" evidence="16"/>
<dbReference type="SUPFAM" id="SSF81660">
    <property type="entry name" value="Metal cation-transporting ATPase, ATP-binding domain N"/>
    <property type="match status" value="1"/>
</dbReference>
<dbReference type="GO" id="GO:0005737">
    <property type="term" value="C:cytoplasm"/>
    <property type="evidence" value="ECO:0007669"/>
    <property type="project" value="UniProtKB-ARBA"/>
</dbReference>
<dbReference type="SFLD" id="SFLDS00003">
    <property type="entry name" value="Haloacid_Dehalogenase"/>
    <property type="match status" value="1"/>
</dbReference>
<dbReference type="SFLD" id="SFLDF00027">
    <property type="entry name" value="p-type_atpase"/>
    <property type="match status" value="1"/>
</dbReference>
<evidence type="ECO:0000256" key="3">
    <source>
        <dbReference type="ARBA" id="ARBA00022553"/>
    </source>
</evidence>
<dbReference type="NCBIfam" id="TIGR01522">
    <property type="entry name" value="ATPase-IIA2_Ca"/>
    <property type="match status" value="1"/>
</dbReference>
<dbReference type="InterPro" id="IPR023299">
    <property type="entry name" value="ATPase_P-typ_cyto_dom_N"/>
</dbReference>
<name>A0A448YF78_BRENA</name>
<dbReference type="InterPro" id="IPR001757">
    <property type="entry name" value="P_typ_ATPase"/>
</dbReference>
<evidence type="ECO:0000256" key="10">
    <source>
        <dbReference type="ARBA" id="ARBA00022989"/>
    </source>
</evidence>
<keyword evidence="6 16" id="KW-0547">Nucleotide-binding</keyword>
<comment type="catalytic activity">
    <reaction evidence="14 16">
        <text>Ca(2+)(in) + ATP + H2O = Ca(2+)(out) + ADP + phosphate + H(+)</text>
        <dbReference type="Rhea" id="RHEA:18105"/>
        <dbReference type="ChEBI" id="CHEBI:15377"/>
        <dbReference type="ChEBI" id="CHEBI:15378"/>
        <dbReference type="ChEBI" id="CHEBI:29108"/>
        <dbReference type="ChEBI" id="CHEBI:30616"/>
        <dbReference type="ChEBI" id="CHEBI:43474"/>
        <dbReference type="ChEBI" id="CHEBI:456216"/>
        <dbReference type="EC" id="7.2.2.10"/>
    </reaction>
</comment>
<dbReference type="InterPro" id="IPR036412">
    <property type="entry name" value="HAD-like_sf"/>
</dbReference>
<comment type="caution">
    <text evidence="16">Lacks conserved residue(s) required for the propagation of feature annotation.</text>
</comment>
<evidence type="ECO:0000256" key="12">
    <source>
        <dbReference type="ARBA" id="ARBA00023136"/>
    </source>
</evidence>
<dbReference type="AlphaFoldDB" id="A0A448YF78"/>
<evidence type="ECO:0000256" key="5">
    <source>
        <dbReference type="ARBA" id="ARBA00022692"/>
    </source>
</evidence>